<evidence type="ECO:0000313" key="7">
    <source>
        <dbReference type="EMBL" id="MBP1954484.1"/>
    </source>
</evidence>
<evidence type="ECO:0000313" key="8">
    <source>
        <dbReference type="Proteomes" id="UP000614609"/>
    </source>
</evidence>
<dbReference type="InterPro" id="IPR002491">
    <property type="entry name" value="ABC_transptr_periplasmic_BD"/>
</dbReference>
<feature type="region of interest" description="Disordered" evidence="4">
    <location>
        <begin position="28"/>
        <end position="54"/>
    </location>
</feature>
<dbReference type="EMBL" id="BMOO01000002">
    <property type="protein sequence ID" value="GGM61400.1"/>
    <property type="molecule type" value="Genomic_DNA"/>
</dbReference>
<dbReference type="Proteomes" id="UP000614609">
    <property type="component" value="Unassembled WGS sequence"/>
</dbReference>
<dbReference type="PANTHER" id="PTHR30532:SF1">
    <property type="entry name" value="IRON(3+)-HYDROXAMATE-BINDING PROTEIN FHUD"/>
    <property type="match status" value="1"/>
</dbReference>
<feature type="domain" description="Fe/B12 periplasmic-binding" evidence="5">
    <location>
        <begin position="200"/>
        <end position="338"/>
    </location>
</feature>
<reference evidence="6" key="2">
    <citation type="submission" date="2020-09" db="EMBL/GenBank/DDBJ databases">
        <authorList>
            <person name="Sun Q."/>
            <person name="Ohkuma M."/>
        </authorList>
    </citation>
    <scope>NUCLEOTIDE SEQUENCE</scope>
    <source>
        <strain evidence="6">JCM 16108</strain>
    </source>
</reference>
<proteinExistence type="predicted"/>
<keyword evidence="2" id="KW-0813">Transport</keyword>
<protein>
    <submittedName>
        <fullName evidence="7">Iron complex transport system substrate-binding protein</fullName>
    </submittedName>
</protein>
<evidence type="ECO:0000256" key="4">
    <source>
        <dbReference type="SAM" id="MobiDB-lite"/>
    </source>
</evidence>
<dbReference type="InterPro" id="IPR051313">
    <property type="entry name" value="Bact_iron-sidero_bind"/>
</dbReference>
<dbReference type="Pfam" id="PF01497">
    <property type="entry name" value="Peripla_BP_2"/>
    <property type="match status" value="1"/>
</dbReference>
<dbReference type="SUPFAM" id="SSF53807">
    <property type="entry name" value="Helical backbone' metal receptor"/>
    <property type="match status" value="1"/>
</dbReference>
<name>A0A830FYS3_9EURY</name>
<comment type="caution">
    <text evidence="6">The sequence shown here is derived from an EMBL/GenBank/DDBJ whole genome shotgun (WGS) entry which is preliminary data.</text>
</comment>
<gene>
    <name evidence="6" type="ORF">GCM10009017_09400</name>
    <name evidence="7" type="ORF">J2752_001396</name>
</gene>
<keyword evidence="3" id="KW-0732">Signal</keyword>
<dbReference type="AlphaFoldDB" id="A0A830FYS3"/>
<evidence type="ECO:0000256" key="2">
    <source>
        <dbReference type="ARBA" id="ARBA00022448"/>
    </source>
</evidence>
<dbReference type="Proteomes" id="UP000765891">
    <property type="component" value="Unassembled WGS sequence"/>
</dbReference>
<evidence type="ECO:0000313" key="6">
    <source>
        <dbReference type="EMBL" id="GGM61400.1"/>
    </source>
</evidence>
<dbReference type="PANTHER" id="PTHR30532">
    <property type="entry name" value="IRON III DICITRATE-BINDING PERIPLASMIC PROTEIN"/>
    <property type="match status" value="1"/>
</dbReference>
<evidence type="ECO:0000256" key="3">
    <source>
        <dbReference type="ARBA" id="ARBA00022729"/>
    </source>
</evidence>
<organism evidence="6 8">
    <name type="scientific">Halarchaeum rubridurum</name>
    <dbReference type="NCBI Taxonomy" id="489911"/>
    <lineage>
        <taxon>Archaea</taxon>
        <taxon>Methanobacteriati</taxon>
        <taxon>Methanobacteriota</taxon>
        <taxon>Stenosarchaea group</taxon>
        <taxon>Halobacteria</taxon>
        <taxon>Halobacteriales</taxon>
        <taxon>Halobacteriaceae</taxon>
    </lineage>
</organism>
<comment type="subcellular location">
    <subcellularLocation>
        <location evidence="1">Cell envelope</location>
    </subcellularLocation>
</comment>
<dbReference type="EMBL" id="JAGGKO010000002">
    <property type="protein sequence ID" value="MBP1954484.1"/>
    <property type="molecule type" value="Genomic_DNA"/>
</dbReference>
<evidence type="ECO:0000256" key="1">
    <source>
        <dbReference type="ARBA" id="ARBA00004196"/>
    </source>
</evidence>
<reference evidence="6" key="1">
    <citation type="journal article" date="2014" name="Int. J. Syst. Evol. Microbiol.">
        <title>Complete genome sequence of Corynebacterium casei LMG S-19264T (=DSM 44701T), isolated from a smear-ripened cheese.</title>
        <authorList>
            <consortium name="US DOE Joint Genome Institute (JGI-PGF)"/>
            <person name="Walter F."/>
            <person name="Albersmeier A."/>
            <person name="Kalinowski J."/>
            <person name="Ruckert C."/>
        </authorList>
    </citation>
    <scope>NUCLEOTIDE SEQUENCE</scope>
    <source>
        <strain evidence="6">JCM 16108</strain>
    </source>
</reference>
<keyword evidence="8" id="KW-1185">Reference proteome</keyword>
<dbReference type="RefSeq" id="WP_188870381.1">
    <property type="nucleotide sequence ID" value="NZ_BMOO01000002.1"/>
</dbReference>
<accession>A0A830FYS3</accession>
<evidence type="ECO:0000259" key="5">
    <source>
        <dbReference type="Pfam" id="PF01497"/>
    </source>
</evidence>
<dbReference type="OrthoDB" id="304381at2157"/>
<reference evidence="7" key="3">
    <citation type="submission" date="2021-03" db="EMBL/GenBank/DDBJ databases">
        <title>Genomic Encyclopedia of Type Strains, Phase IV (KMG-IV): sequencing the most valuable type-strain genomes for metagenomic binning, comparative biology and taxonomic classification.</title>
        <authorList>
            <person name="Goeker M."/>
        </authorList>
    </citation>
    <scope>NUCLEOTIDE SEQUENCE</scope>
    <source>
        <strain evidence="7">DSM 22443</strain>
    </source>
</reference>
<sequence length="400" mass="43567">MPSDEPTRRDYLTYGGLALGSGLLAGCAGTGGEETTTSSTETTSTSTTTSEDTSYTVTMSPMGEVEFDAVPTRVLAGQPNTVDMAVAAGKADALDAAFYPQYNGTVLDHFYAHLDGVSLDADSLTDSWNMGLEGYYELDSDVHLVDPAYASTLQHLDANDVADVRTDIGPWFGNYYSGSHSEPPEQWADGYEYYTLWQVFERVARVFDARENYRALKAEHDAIRETIEADLPSEDERPTVSLVFPGQDGTLWVYHLNAPGFLCAHTRPLAADDAFGDADWAGSTTQVDYEAMLDRDPDVLLVLFTMASSYSIADVRSALEDDPVASEIAAVRNDRVYAQGVRYQGPIANLFQLEMTAKQLYPDAFGAWPGYTDGADYPEIPEDERLFDRGAVADAIAGGN</sequence>
<dbReference type="Gene3D" id="3.40.50.1980">
    <property type="entry name" value="Nitrogenase molybdenum iron protein domain"/>
    <property type="match status" value="2"/>
</dbReference>